<sequence>MIFERYAEEHRCRNLEILKLLSSAPRRISCAVHLAAVISAAPLVGEHLPRVLERTFRHPRAHDQAAMPSALDLLDIRGVERPAKVGRGCERAPVVSWI</sequence>
<accession>A0A9P3G8V6</accession>
<evidence type="ECO:0000313" key="2">
    <source>
        <dbReference type="Proteomes" id="UP000703269"/>
    </source>
</evidence>
<reference evidence="1 2" key="1">
    <citation type="submission" date="2021-08" db="EMBL/GenBank/DDBJ databases">
        <title>Draft Genome Sequence of Phanerochaete sordida strain YK-624.</title>
        <authorList>
            <person name="Mori T."/>
            <person name="Dohra H."/>
            <person name="Suzuki T."/>
            <person name="Kawagishi H."/>
            <person name="Hirai H."/>
        </authorList>
    </citation>
    <scope>NUCLEOTIDE SEQUENCE [LARGE SCALE GENOMIC DNA]</scope>
    <source>
        <strain evidence="1 2">YK-624</strain>
    </source>
</reference>
<keyword evidence="2" id="KW-1185">Reference proteome</keyword>
<dbReference type="AlphaFoldDB" id="A0A9P3G8V6"/>
<dbReference type="Proteomes" id="UP000703269">
    <property type="component" value="Unassembled WGS sequence"/>
</dbReference>
<dbReference type="EMBL" id="BPQB01000021">
    <property type="protein sequence ID" value="GJE91402.1"/>
    <property type="molecule type" value="Genomic_DNA"/>
</dbReference>
<organism evidence="1 2">
    <name type="scientific">Phanerochaete sordida</name>
    <dbReference type="NCBI Taxonomy" id="48140"/>
    <lineage>
        <taxon>Eukaryota</taxon>
        <taxon>Fungi</taxon>
        <taxon>Dikarya</taxon>
        <taxon>Basidiomycota</taxon>
        <taxon>Agaricomycotina</taxon>
        <taxon>Agaricomycetes</taxon>
        <taxon>Polyporales</taxon>
        <taxon>Phanerochaetaceae</taxon>
        <taxon>Phanerochaete</taxon>
    </lineage>
</organism>
<evidence type="ECO:0000313" key="1">
    <source>
        <dbReference type="EMBL" id="GJE91402.1"/>
    </source>
</evidence>
<proteinExistence type="predicted"/>
<comment type="caution">
    <text evidence="1">The sequence shown here is derived from an EMBL/GenBank/DDBJ whole genome shotgun (WGS) entry which is preliminary data.</text>
</comment>
<name>A0A9P3G8V6_9APHY</name>
<gene>
    <name evidence="1" type="ORF">PsYK624_075520</name>
</gene>
<protein>
    <submittedName>
        <fullName evidence="1">Uncharacterized protein</fullName>
    </submittedName>
</protein>